<organism evidence="8 9">
    <name type="scientific">Sphingobium algorifonticola</name>
    <dbReference type="NCBI Taxonomy" id="2008318"/>
    <lineage>
        <taxon>Bacteria</taxon>
        <taxon>Pseudomonadati</taxon>
        <taxon>Pseudomonadota</taxon>
        <taxon>Alphaproteobacteria</taxon>
        <taxon>Sphingomonadales</taxon>
        <taxon>Sphingomonadaceae</taxon>
        <taxon>Sphingobium</taxon>
    </lineage>
</organism>
<comment type="caution">
    <text evidence="8">The sequence shown here is derived from an EMBL/GenBank/DDBJ whole genome shotgun (WGS) entry which is preliminary data.</text>
</comment>
<dbReference type="EMBL" id="RZUL01000001">
    <property type="protein sequence ID" value="RVT43759.1"/>
    <property type="molecule type" value="Genomic_DNA"/>
</dbReference>
<feature type="domain" description="COQ9 C-terminal" evidence="7">
    <location>
        <begin position="122"/>
        <end position="192"/>
    </location>
</feature>
<reference evidence="8 9" key="1">
    <citation type="submission" date="2019-01" db="EMBL/GenBank/DDBJ databases">
        <authorList>
            <person name="Chen W.-M."/>
        </authorList>
    </citation>
    <scope>NUCLEOTIDE SEQUENCE [LARGE SCALE GENOMIC DNA]</scope>
    <source>
        <strain evidence="8 9">TLA-22</strain>
    </source>
</reference>
<evidence type="ECO:0000256" key="4">
    <source>
        <dbReference type="ARBA" id="ARBA00022946"/>
    </source>
</evidence>
<dbReference type="GO" id="GO:0006744">
    <property type="term" value="P:ubiquinone biosynthetic process"/>
    <property type="evidence" value="ECO:0007669"/>
    <property type="project" value="UniProtKB-KW"/>
</dbReference>
<dbReference type="InterPro" id="IPR013718">
    <property type="entry name" value="COQ9_C"/>
</dbReference>
<proteinExistence type="inferred from homology"/>
<accession>A0A437JCW5</accession>
<dbReference type="Pfam" id="PF08511">
    <property type="entry name" value="COQ9"/>
    <property type="match status" value="1"/>
</dbReference>
<evidence type="ECO:0000256" key="5">
    <source>
        <dbReference type="ARBA" id="ARBA00023121"/>
    </source>
</evidence>
<name>A0A437JCW5_9SPHN</name>
<evidence type="ECO:0000256" key="2">
    <source>
        <dbReference type="ARBA" id="ARBA00010766"/>
    </source>
</evidence>
<comment type="similarity">
    <text evidence="2">Belongs to the COQ9 family.</text>
</comment>
<evidence type="ECO:0000259" key="7">
    <source>
        <dbReference type="Pfam" id="PF08511"/>
    </source>
</evidence>
<keyword evidence="5" id="KW-0446">Lipid-binding</keyword>
<evidence type="ECO:0000256" key="1">
    <source>
        <dbReference type="ARBA" id="ARBA00004749"/>
    </source>
</evidence>
<evidence type="ECO:0000256" key="6">
    <source>
        <dbReference type="ARBA" id="ARBA00058104"/>
    </source>
</evidence>
<dbReference type="InterPro" id="IPR012762">
    <property type="entry name" value="Ubiq_biosynth_COQ9"/>
</dbReference>
<dbReference type="PANTHER" id="PTHR21427">
    <property type="entry name" value="UBIQUINONE BIOSYNTHESIS PROTEIN COQ9, MITOCHONDRIAL"/>
    <property type="match status" value="1"/>
</dbReference>
<keyword evidence="4" id="KW-0809">Transit peptide</keyword>
<comment type="pathway">
    <text evidence="1">Cofactor biosynthesis; ubiquinone biosynthesis.</text>
</comment>
<evidence type="ECO:0000313" key="8">
    <source>
        <dbReference type="EMBL" id="RVT43759.1"/>
    </source>
</evidence>
<dbReference type="OrthoDB" id="7201143at2"/>
<gene>
    <name evidence="8" type="ORF">ENE74_03940</name>
</gene>
<dbReference type="PANTHER" id="PTHR21427:SF19">
    <property type="entry name" value="UBIQUINONE BIOSYNTHESIS PROTEIN COQ9, MITOCHONDRIAL"/>
    <property type="match status" value="1"/>
</dbReference>
<dbReference type="AlphaFoldDB" id="A0A437JCW5"/>
<protein>
    <submittedName>
        <fullName evidence="8">COQ9 family protein</fullName>
    </submittedName>
</protein>
<dbReference type="NCBIfam" id="TIGR02396">
    <property type="entry name" value="diverge_rpsU"/>
    <property type="match status" value="1"/>
</dbReference>
<sequence length="220" mass="24230">MTDLPEDPTVDELRVVLAPLVARNAAFDGWRDAAVVNAADQAGVDPAIAALAFSAGPIDMIDAWFAHVDVEMARQLPAEHLAAMKIRARITALVEARLAILAPDREALRRALTLLAMPQNLPRSVQLGWRAADAMWRCAGDTATDYNHYSKRAILGSVYAATLLTFIDDASEGHEETRAFLKRRIDGIMRFETVKARLLPAADQRLSLSRFIGRLRYPAV</sequence>
<dbReference type="Gene3D" id="1.10.357.10">
    <property type="entry name" value="Tetracycline Repressor, domain 2"/>
    <property type="match status" value="1"/>
</dbReference>
<dbReference type="RefSeq" id="WP_127689299.1">
    <property type="nucleotide sequence ID" value="NZ_RZUL01000001.1"/>
</dbReference>
<evidence type="ECO:0000256" key="3">
    <source>
        <dbReference type="ARBA" id="ARBA00022688"/>
    </source>
</evidence>
<keyword evidence="3" id="KW-0831">Ubiquinone biosynthesis</keyword>
<keyword evidence="9" id="KW-1185">Reference proteome</keyword>
<comment type="function">
    <text evidence="6">Membrane-associated protein that warps the membrane surface to access and bind aromatic isoprenes with high specificity, including ubiquinone (CoQ) isoprene intermediates and presents them directly to COQ7, therefore facilitating the COQ7-mediated hydroxylase step. Participates in the biosynthesis of coenzyme Q, also named ubiquinone, an essential lipid-soluble electron transporter for aerobic cellular respiration.</text>
</comment>
<dbReference type="Proteomes" id="UP000282977">
    <property type="component" value="Unassembled WGS sequence"/>
</dbReference>
<dbReference type="GO" id="GO:0008289">
    <property type="term" value="F:lipid binding"/>
    <property type="evidence" value="ECO:0007669"/>
    <property type="project" value="UniProtKB-KW"/>
</dbReference>
<evidence type="ECO:0000313" key="9">
    <source>
        <dbReference type="Proteomes" id="UP000282977"/>
    </source>
</evidence>